<proteinExistence type="predicted"/>
<evidence type="ECO:0000256" key="1">
    <source>
        <dbReference type="SAM" id="Phobius"/>
    </source>
</evidence>
<protein>
    <submittedName>
        <fullName evidence="2">Uncharacterized protein</fullName>
    </submittedName>
</protein>
<sequence>MIPLHVRLGYSVLVFIWLNLMLVFSKNHPFLPLPLYHNLPTSSGPVQVSPQRIVPHLTTTAKLLTFYHLTQNQEMPLPRAALPMPDLDVQPPLTALLLERELEDVVEEGLGGVGLDGGPL</sequence>
<reference evidence="2" key="1">
    <citation type="journal article" date="2023" name="G3 (Bethesda)">
        <title>Whole genome assemblies of Zophobas morio and Tenebrio molitor.</title>
        <authorList>
            <person name="Kaur S."/>
            <person name="Stinson S.A."/>
            <person name="diCenzo G.C."/>
        </authorList>
    </citation>
    <scope>NUCLEOTIDE SEQUENCE</scope>
    <source>
        <strain evidence="2">QUZm001</strain>
    </source>
</reference>
<keyword evidence="1" id="KW-0472">Membrane</keyword>
<dbReference type="AlphaFoldDB" id="A0AA38J6L1"/>
<name>A0AA38J6L1_9CUCU</name>
<accession>A0AA38J6L1</accession>
<gene>
    <name evidence="2" type="ORF">Zmor_002535</name>
</gene>
<evidence type="ECO:0000313" key="2">
    <source>
        <dbReference type="EMBL" id="KAJ3667129.1"/>
    </source>
</evidence>
<evidence type="ECO:0000313" key="3">
    <source>
        <dbReference type="Proteomes" id="UP001168821"/>
    </source>
</evidence>
<keyword evidence="1" id="KW-0812">Transmembrane</keyword>
<organism evidence="2 3">
    <name type="scientific">Zophobas morio</name>
    <dbReference type="NCBI Taxonomy" id="2755281"/>
    <lineage>
        <taxon>Eukaryota</taxon>
        <taxon>Metazoa</taxon>
        <taxon>Ecdysozoa</taxon>
        <taxon>Arthropoda</taxon>
        <taxon>Hexapoda</taxon>
        <taxon>Insecta</taxon>
        <taxon>Pterygota</taxon>
        <taxon>Neoptera</taxon>
        <taxon>Endopterygota</taxon>
        <taxon>Coleoptera</taxon>
        <taxon>Polyphaga</taxon>
        <taxon>Cucujiformia</taxon>
        <taxon>Tenebrionidae</taxon>
        <taxon>Zophobas</taxon>
    </lineage>
</organism>
<dbReference type="EMBL" id="JALNTZ010000001">
    <property type="protein sequence ID" value="KAJ3667129.1"/>
    <property type="molecule type" value="Genomic_DNA"/>
</dbReference>
<feature type="transmembrane region" description="Helical" evidence="1">
    <location>
        <begin position="6"/>
        <end position="24"/>
    </location>
</feature>
<keyword evidence="3" id="KW-1185">Reference proteome</keyword>
<comment type="caution">
    <text evidence="2">The sequence shown here is derived from an EMBL/GenBank/DDBJ whole genome shotgun (WGS) entry which is preliminary data.</text>
</comment>
<dbReference type="Proteomes" id="UP001168821">
    <property type="component" value="Unassembled WGS sequence"/>
</dbReference>
<keyword evidence="1" id="KW-1133">Transmembrane helix</keyword>